<dbReference type="Gene3D" id="2.130.10.10">
    <property type="entry name" value="YVTN repeat-like/Quinoprotein amine dehydrogenase"/>
    <property type="match status" value="1"/>
</dbReference>
<evidence type="ECO:0000313" key="3">
    <source>
        <dbReference type="EMBL" id="KAI5626057.1"/>
    </source>
</evidence>
<dbReference type="SUPFAM" id="SSF50978">
    <property type="entry name" value="WD40 repeat-like"/>
    <property type="match status" value="1"/>
</dbReference>
<dbReference type="InterPro" id="IPR036322">
    <property type="entry name" value="WD40_repeat_dom_sf"/>
</dbReference>
<comment type="caution">
    <text evidence="3">The sequence shown here is derived from an EMBL/GenBank/DDBJ whole genome shotgun (WGS) entry which is preliminary data.</text>
</comment>
<dbReference type="Proteomes" id="UP001205998">
    <property type="component" value="Unassembled WGS sequence"/>
</dbReference>
<gene>
    <name evidence="3" type="ORF">C0J50_14329</name>
</gene>
<dbReference type="Pfam" id="PF25048">
    <property type="entry name" value="Beta-prop_TEP1_C"/>
    <property type="match status" value="1"/>
</dbReference>
<organism evidence="3 4">
    <name type="scientific">Silurus asotus</name>
    <name type="common">Amur catfish</name>
    <name type="synonym">Parasilurus asotus</name>
    <dbReference type="NCBI Taxonomy" id="30991"/>
    <lineage>
        <taxon>Eukaryota</taxon>
        <taxon>Metazoa</taxon>
        <taxon>Chordata</taxon>
        <taxon>Craniata</taxon>
        <taxon>Vertebrata</taxon>
        <taxon>Euteleostomi</taxon>
        <taxon>Actinopterygii</taxon>
        <taxon>Neopterygii</taxon>
        <taxon>Teleostei</taxon>
        <taxon>Ostariophysi</taxon>
        <taxon>Siluriformes</taxon>
        <taxon>Siluridae</taxon>
        <taxon>Silurus</taxon>
    </lineage>
</organism>
<feature type="non-terminal residue" evidence="3">
    <location>
        <position position="1"/>
    </location>
</feature>
<reference evidence="3" key="1">
    <citation type="submission" date="2018-07" db="EMBL/GenBank/DDBJ databases">
        <title>Comparative genomics of catfishes provides insights into carnivory and benthic adaptation.</title>
        <authorList>
            <person name="Zhang Y."/>
            <person name="Wang D."/>
            <person name="Peng Z."/>
            <person name="Zheng S."/>
            <person name="Shao F."/>
            <person name="Tao W."/>
        </authorList>
    </citation>
    <scope>NUCLEOTIDE SEQUENCE</scope>
    <source>
        <strain evidence="3">Chongqing</strain>
    </source>
</reference>
<dbReference type="AlphaFoldDB" id="A0AAD5B1B6"/>
<proteinExistence type="predicted"/>
<feature type="domain" description="TEP-1 C-terminal beta-propeller" evidence="2">
    <location>
        <begin position="19"/>
        <end position="89"/>
    </location>
</feature>
<dbReference type="GO" id="GO:0005697">
    <property type="term" value="C:telomerase holoenzyme complex"/>
    <property type="evidence" value="ECO:0007669"/>
    <property type="project" value="TreeGrafter"/>
</dbReference>
<evidence type="ECO:0000259" key="2">
    <source>
        <dbReference type="Pfam" id="PF25048"/>
    </source>
</evidence>
<dbReference type="InterPro" id="IPR052652">
    <property type="entry name" value="Telomerase_Complex_Comp"/>
</dbReference>
<dbReference type="PANTHER" id="PTHR44791:SF1">
    <property type="entry name" value="TELOMERASE PROTEIN COMPONENT 1"/>
    <property type="match status" value="1"/>
</dbReference>
<dbReference type="PANTHER" id="PTHR44791">
    <property type="entry name" value="TELOMERASE PROTEIN COMPONENT 1 TEP1"/>
    <property type="match status" value="1"/>
</dbReference>
<evidence type="ECO:0000313" key="4">
    <source>
        <dbReference type="Proteomes" id="UP001205998"/>
    </source>
</evidence>
<dbReference type="PROSITE" id="PS50294">
    <property type="entry name" value="WD_REPEATS_REGION"/>
    <property type="match status" value="1"/>
</dbReference>
<dbReference type="EMBL" id="MU551535">
    <property type="protein sequence ID" value="KAI5626057.1"/>
    <property type="molecule type" value="Genomic_DNA"/>
</dbReference>
<keyword evidence="1" id="KW-0853">WD repeat</keyword>
<dbReference type="GO" id="GO:0070034">
    <property type="term" value="F:telomerase RNA binding"/>
    <property type="evidence" value="ECO:0007669"/>
    <property type="project" value="TreeGrafter"/>
</dbReference>
<dbReference type="PROSITE" id="PS50082">
    <property type="entry name" value="WD_REPEATS_2"/>
    <property type="match status" value="1"/>
</dbReference>
<accession>A0AAD5B1B6</accession>
<evidence type="ECO:0000256" key="1">
    <source>
        <dbReference type="PROSITE-ProRule" id="PRU00221"/>
    </source>
</evidence>
<dbReference type="GO" id="GO:0003720">
    <property type="term" value="F:telomerase activity"/>
    <property type="evidence" value="ECO:0007669"/>
    <property type="project" value="TreeGrafter"/>
</dbReference>
<name>A0AAD5B1B6_SILAS</name>
<dbReference type="InterPro" id="IPR001680">
    <property type="entry name" value="WD40_rpt"/>
</dbReference>
<feature type="repeat" description="WD" evidence="1">
    <location>
        <begin position="16"/>
        <end position="55"/>
    </location>
</feature>
<dbReference type="SMART" id="SM00320">
    <property type="entry name" value="WD40"/>
    <property type="match status" value="2"/>
</dbReference>
<keyword evidence="4" id="KW-1185">Reference proteome</keyword>
<dbReference type="GO" id="GO:0000722">
    <property type="term" value="P:telomere maintenance via recombination"/>
    <property type="evidence" value="ECO:0007669"/>
    <property type="project" value="TreeGrafter"/>
</dbReference>
<dbReference type="InterPro" id="IPR056828">
    <property type="entry name" value="Beta-prop_TEP1_C"/>
</dbReference>
<protein>
    <submittedName>
        <fullName evidence="3">Telomerase protein component 1</fullName>
    </submittedName>
</protein>
<dbReference type="InterPro" id="IPR015943">
    <property type="entry name" value="WD40/YVTN_repeat-like_dom_sf"/>
</dbReference>
<sequence>MWFNQTPALRKWTPKTPVHSDRISVLRLTESFIISASYDKTVKLWDRNTKKQLGLFVCKAPVEVLQLNPNDPNQIVCGDTLGQIYFLSWR</sequence>